<dbReference type="Gene3D" id="1.20.58.2190">
    <property type="match status" value="1"/>
</dbReference>
<feature type="region of interest" description="Disordered" evidence="1">
    <location>
        <begin position="186"/>
        <end position="261"/>
    </location>
</feature>
<reference evidence="3" key="1">
    <citation type="submission" date="2014-09" db="EMBL/GenBank/DDBJ databases">
        <title>Genome sequence of the luminous mushroom Mycena chlorophos for searching fungal bioluminescence genes.</title>
        <authorList>
            <person name="Tanaka Y."/>
            <person name="Kasuga D."/>
            <person name="Oba Y."/>
            <person name="Hase S."/>
            <person name="Sato K."/>
            <person name="Oba Y."/>
            <person name="Sakakibara Y."/>
        </authorList>
    </citation>
    <scope>NUCLEOTIDE SEQUENCE</scope>
</reference>
<sequence>MSEQADSLAALAALRRIQQQQQQTAPTPTEIQFSGNDYELKLKLRRMITGIERNSDAQALTSMKLLLRLADNILGDPENTKWHSFKPTNSIIKRDLMDPKGTVEYAREMGFSPEVHDYQPLYVFNPKRLHQLRVAADVLRDTMTLATEKEARALNARKNEKAVAAAAAEKVRLAFEDDRKRKQLNDKLEKERREARMEAAARRAEEQAVEREEQEREEQEQEDPDTDEEEEEEGKQAFSGGGNVLGSKPGATIASTGDDSD</sequence>
<proteinExistence type="predicted"/>
<gene>
    <name evidence="3" type="ORF">MCHLO_15739</name>
</gene>
<feature type="compositionally biased region" description="Acidic residues" evidence="1">
    <location>
        <begin position="215"/>
        <end position="233"/>
    </location>
</feature>
<protein>
    <recommendedName>
        <fullName evidence="2">PUB domain-containing protein</fullName>
    </recommendedName>
</protein>
<evidence type="ECO:0000313" key="3">
    <source>
        <dbReference type="EMBL" id="GAT59454.1"/>
    </source>
</evidence>
<evidence type="ECO:0000313" key="4">
    <source>
        <dbReference type="Proteomes" id="UP000815677"/>
    </source>
</evidence>
<feature type="domain" description="PUB" evidence="2">
    <location>
        <begin position="59"/>
        <end position="135"/>
    </location>
</feature>
<dbReference type="InterPro" id="IPR018997">
    <property type="entry name" value="PUB_domain"/>
</dbReference>
<organism evidence="3 4">
    <name type="scientific">Mycena chlorophos</name>
    <name type="common">Agaric fungus</name>
    <name type="synonym">Agaricus chlorophos</name>
    <dbReference type="NCBI Taxonomy" id="658473"/>
    <lineage>
        <taxon>Eukaryota</taxon>
        <taxon>Fungi</taxon>
        <taxon>Dikarya</taxon>
        <taxon>Basidiomycota</taxon>
        <taxon>Agaricomycotina</taxon>
        <taxon>Agaricomycetes</taxon>
        <taxon>Agaricomycetidae</taxon>
        <taxon>Agaricales</taxon>
        <taxon>Marasmiineae</taxon>
        <taxon>Mycenaceae</taxon>
        <taxon>Mycena</taxon>
    </lineage>
</organism>
<dbReference type="Pfam" id="PF09409">
    <property type="entry name" value="PUB"/>
    <property type="match status" value="1"/>
</dbReference>
<evidence type="ECO:0000259" key="2">
    <source>
        <dbReference type="Pfam" id="PF09409"/>
    </source>
</evidence>
<feature type="compositionally biased region" description="Basic and acidic residues" evidence="1">
    <location>
        <begin position="186"/>
        <end position="214"/>
    </location>
</feature>
<keyword evidence="4" id="KW-1185">Reference proteome</keyword>
<evidence type="ECO:0000256" key="1">
    <source>
        <dbReference type="SAM" id="MobiDB-lite"/>
    </source>
</evidence>
<accession>A0ABQ0M8Q0</accession>
<name>A0ABQ0M8Q0_MYCCL</name>
<dbReference type="EMBL" id="DF849863">
    <property type="protein sequence ID" value="GAT59454.1"/>
    <property type="molecule type" value="Genomic_DNA"/>
</dbReference>
<dbReference type="Proteomes" id="UP000815677">
    <property type="component" value="Unassembled WGS sequence"/>
</dbReference>
<dbReference type="InterPro" id="IPR036339">
    <property type="entry name" value="PUB-like_dom_sf"/>
</dbReference>
<dbReference type="SUPFAM" id="SSF143503">
    <property type="entry name" value="PUG domain-like"/>
    <property type="match status" value="1"/>
</dbReference>
<dbReference type="CDD" id="cd09212">
    <property type="entry name" value="PUB"/>
    <property type="match status" value="1"/>
</dbReference>